<dbReference type="PANTHER" id="PTHR28054">
    <property type="entry name" value="RNA POLYMERASE I-SPECIFIC TRANSCRIPTION INITIATION FACTOR RRN10"/>
    <property type="match status" value="1"/>
</dbReference>
<protein>
    <submittedName>
        <fullName evidence="2">Uncharacterized protein</fullName>
    </submittedName>
</protein>
<dbReference type="EMBL" id="MU003767">
    <property type="protein sequence ID" value="KAF2725599.1"/>
    <property type="molecule type" value="Genomic_DNA"/>
</dbReference>
<feature type="compositionally biased region" description="Basic and acidic residues" evidence="1">
    <location>
        <begin position="1"/>
        <end position="20"/>
    </location>
</feature>
<organism evidence="2 3">
    <name type="scientific">Polychaeton citri CBS 116435</name>
    <dbReference type="NCBI Taxonomy" id="1314669"/>
    <lineage>
        <taxon>Eukaryota</taxon>
        <taxon>Fungi</taxon>
        <taxon>Dikarya</taxon>
        <taxon>Ascomycota</taxon>
        <taxon>Pezizomycotina</taxon>
        <taxon>Dothideomycetes</taxon>
        <taxon>Dothideomycetidae</taxon>
        <taxon>Capnodiales</taxon>
        <taxon>Capnodiaceae</taxon>
        <taxon>Polychaeton</taxon>
    </lineage>
</organism>
<comment type="caution">
    <text evidence="2">The sequence shown here is derived from an EMBL/GenBank/DDBJ whole genome shotgun (WGS) entry which is preliminary data.</text>
</comment>
<sequence>MNNAQEERTADVSSGDHRTEGVLPQLPRRNATLYDAVAGRVGYEGFLNHHDQIKSTSNSKSKPRTRDTAIHSKQPIPPEEVLFRRAGAPVRYQEDDIYFANRHLDAAKGQRLPESDLLKVLHAYCSDFYGSGAVRGGKASEGDVGGGEVSFRSMDETALIAMGILIEESVREAVGRTGDLALLEDGEDGGSRRGRETYWDRAAGRWRGSIIARSARSKGRGSRSRSRGTSAGSRSSGVK</sequence>
<dbReference type="InterPro" id="IPR022793">
    <property type="entry name" value="Rrn10"/>
</dbReference>
<feature type="compositionally biased region" description="Low complexity" evidence="1">
    <location>
        <begin position="227"/>
        <end position="239"/>
    </location>
</feature>
<keyword evidence="3" id="KW-1185">Reference proteome</keyword>
<evidence type="ECO:0000256" key="1">
    <source>
        <dbReference type="SAM" id="MobiDB-lite"/>
    </source>
</evidence>
<gene>
    <name evidence="2" type="ORF">K431DRAFT_215160</name>
</gene>
<feature type="region of interest" description="Disordered" evidence="1">
    <location>
        <begin position="52"/>
        <end position="71"/>
    </location>
</feature>
<evidence type="ECO:0000313" key="3">
    <source>
        <dbReference type="Proteomes" id="UP000799441"/>
    </source>
</evidence>
<feature type="compositionally biased region" description="Basic residues" evidence="1">
    <location>
        <begin position="215"/>
        <end position="226"/>
    </location>
</feature>
<evidence type="ECO:0000313" key="2">
    <source>
        <dbReference type="EMBL" id="KAF2725599.1"/>
    </source>
</evidence>
<dbReference type="OrthoDB" id="2565191at2759"/>
<accession>A0A9P4QIM8</accession>
<dbReference type="GO" id="GO:0006360">
    <property type="term" value="P:transcription by RNA polymerase I"/>
    <property type="evidence" value="ECO:0007669"/>
    <property type="project" value="InterPro"/>
</dbReference>
<proteinExistence type="predicted"/>
<name>A0A9P4QIM8_9PEZI</name>
<reference evidence="2" key="1">
    <citation type="journal article" date="2020" name="Stud. Mycol.">
        <title>101 Dothideomycetes genomes: a test case for predicting lifestyles and emergence of pathogens.</title>
        <authorList>
            <person name="Haridas S."/>
            <person name="Albert R."/>
            <person name="Binder M."/>
            <person name="Bloem J."/>
            <person name="Labutti K."/>
            <person name="Salamov A."/>
            <person name="Andreopoulos B."/>
            <person name="Baker S."/>
            <person name="Barry K."/>
            <person name="Bills G."/>
            <person name="Bluhm B."/>
            <person name="Cannon C."/>
            <person name="Castanera R."/>
            <person name="Culley D."/>
            <person name="Daum C."/>
            <person name="Ezra D."/>
            <person name="Gonzalez J."/>
            <person name="Henrissat B."/>
            <person name="Kuo A."/>
            <person name="Liang C."/>
            <person name="Lipzen A."/>
            <person name="Lutzoni F."/>
            <person name="Magnuson J."/>
            <person name="Mondo S."/>
            <person name="Nolan M."/>
            <person name="Ohm R."/>
            <person name="Pangilinan J."/>
            <person name="Park H.-J."/>
            <person name="Ramirez L."/>
            <person name="Alfaro M."/>
            <person name="Sun H."/>
            <person name="Tritt A."/>
            <person name="Yoshinaga Y."/>
            <person name="Zwiers L.-H."/>
            <person name="Turgeon B."/>
            <person name="Goodwin S."/>
            <person name="Spatafora J."/>
            <person name="Crous P."/>
            <person name="Grigoriev I."/>
        </authorList>
    </citation>
    <scope>NUCLEOTIDE SEQUENCE</scope>
    <source>
        <strain evidence="2">CBS 116435</strain>
    </source>
</reference>
<feature type="region of interest" description="Disordered" evidence="1">
    <location>
        <begin position="1"/>
        <end position="26"/>
    </location>
</feature>
<dbReference type="AlphaFoldDB" id="A0A9P4QIM8"/>
<dbReference type="Proteomes" id="UP000799441">
    <property type="component" value="Unassembled WGS sequence"/>
</dbReference>
<feature type="region of interest" description="Disordered" evidence="1">
    <location>
        <begin position="210"/>
        <end position="239"/>
    </location>
</feature>
<dbReference type="PANTHER" id="PTHR28054:SF1">
    <property type="entry name" value="RNA POLYMERASE I-SPECIFIC TRANSCRIPTION INITIATION FACTOR RRN10"/>
    <property type="match status" value="1"/>
</dbReference>